<dbReference type="AlphaFoldDB" id="A0A433D1J6"/>
<accession>A0A433D1J6</accession>
<proteinExistence type="predicted"/>
<comment type="caution">
    <text evidence="2">The sequence shown here is derived from an EMBL/GenBank/DDBJ whole genome shotgun (WGS) entry which is preliminary data.</text>
</comment>
<reference evidence="2 3" key="1">
    <citation type="journal article" date="2018" name="New Phytol.">
        <title>Phylogenomics of Endogonaceae and evolution of mycorrhizas within Mucoromycota.</title>
        <authorList>
            <person name="Chang Y."/>
            <person name="Desiro A."/>
            <person name="Na H."/>
            <person name="Sandor L."/>
            <person name="Lipzen A."/>
            <person name="Clum A."/>
            <person name="Barry K."/>
            <person name="Grigoriev I.V."/>
            <person name="Martin F.M."/>
            <person name="Stajich J.E."/>
            <person name="Smith M.E."/>
            <person name="Bonito G."/>
            <person name="Spatafora J.W."/>
        </authorList>
    </citation>
    <scope>NUCLEOTIDE SEQUENCE [LARGE SCALE GENOMIC DNA]</scope>
    <source>
        <strain evidence="2 3">GMNB39</strain>
    </source>
</reference>
<name>A0A433D1J6_9FUNG</name>
<dbReference type="PANTHER" id="PTHR24111">
    <property type="entry name" value="LEUCINE-RICH REPEAT-CONTAINING PROTEIN 34"/>
    <property type="match status" value="1"/>
</dbReference>
<dbReference type="SUPFAM" id="SSF52047">
    <property type="entry name" value="RNI-like"/>
    <property type="match status" value="1"/>
</dbReference>
<keyword evidence="3" id="KW-1185">Reference proteome</keyword>
<dbReference type="InterPro" id="IPR032675">
    <property type="entry name" value="LRR_dom_sf"/>
</dbReference>
<dbReference type="SMART" id="SM00368">
    <property type="entry name" value="LRR_RI"/>
    <property type="match status" value="1"/>
</dbReference>
<keyword evidence="1" id="KW-0677">Repeat</keyword>
<evidence type="ECO:0000313" key="2">
    <source>
        <dbReference type="EMBL" id="RUP44696.1"/>
    </source>
</evidence>
<sequence>MYSSVGKHVDMKKIGEKGASALAEALKMNTSLQNLTTEIGDYEASVLAEALKMSTSLQTLDLYNNLISEKGARALAEALKMNTSLQNMNLKRMLK</sequence>
<evidence type="ECO:0000256" key="1">
    <source>
        <dbReference type="ARBA" id="ARBA00022737"/>
    </source>
</evidence>
<gene>
    <name evidence="2" type="ORF">BC936DRAFT_149121</name>
</gene>
<dbReference type="OrthoDB" id="120976at2759"/>
<protein>
    <submittedName>
        <fullName evidence="2">Uncharacterized protein</fullName>
    </submittedName>
</protein>
<dbReference type="PANTHER" id="PTHR24111:SF0">
    <property type="entry name" value="LEUCINE-RICH REPEAT-CONTAINING PROTEIN"/>
    <property type="match status" value="1"/>
</dbReference>
<organism evidence="2 3">
    <name type="scientific">Jimgerdemannia flammicorona</name>
    <dbReference type="NCBI Taxonomy" id="994334"/>
    <lineage>
        <taxon>Eukaryota</taxon>
        <taxon>Fungi</taxon>
        <taxon>Fungi incertae sedis</taxon>
        <taxon>Mucoromycota</taxon>
        <taxon>Mucoromycotina</taxon>
        <taxon>Endogonomycetes</taxon>
        <taxon>Endogonales</taxon>
        <taxon>Endogonaceae</taxon>
        <taxon>Jimgerdemannia</taxon>
    </lineage>
</organism>
<dbReference type="Proteomes" id="UP000268093">
    <property type="component" value="Unassembled WGS sequence"/>
</dbReference>
<evidence type="ECO:0000313" key="3">
    <source>
        <dbReference type="Proteomes" id="UP000268093"/>
    </source>
</evidence>
<dbReference type="Gene3D" id="3.80.10.10">
    <property type="entry name" value="Ribonuclease Inhibitor"/>
    <property type="match status" value="1"/>
</dbReference>
<dbReference type="EMBL" id="RBNI01008479">
    <property type="protein sequence ID" value="RUP44696.1"/>
    <property type="molecule type" value="Genomic_DNA"/>
</dbReference>
<dbReference type="InterPro" id="IPR052201">
    <property type="entry name" value="LRR-containing_regulator"/>
</dbReference>